<dbReference type="InParanoid" id="A0A1Y1Y222"/>
<dbReference type="GO" id="GO:0000139">
    <property type="term" value="C:Golgi membrane"/>
    <property type="evidence" value="ECO:0007669"/>
    <property type="project" value="InterPro"/>
</dbReference>
<dbReference type="GO" id="GO:0015165">
    <property type="term" value="F:pyrimidine nucleotide-sugar transmembrane transporter activity"/>
    <property type="evidence" value="ECO:0007669"/>
    <property type="project" value="InterPro"/>
</dbReference>
<evidence type="ECO:0000313" key="7">
    <source>
        <dbReference type="EMBL" id="ORX92028.1"/>
    </source>
</evidence>
<feature type="transmembrane region" description="Helical" evidence="6">
    <location>
        <begin position="49"/>
        <end position="69"/>
    </location>
</feature>
<evidence type="ECO:0000313" key="8">
    <source>
        <dbReference type="Proteomes" id="UP000193498"/>
    </source>
</evidence>
<comment type="caution">
    <text evidence="7">The sequence shown here is derived from an EMBL/GenBank/DDBJ whole genome shotgun (WGS) entry which is preliminary data.</text>
</comment>
<keyword evidence="3 6" id="KW-1133">Transmembrane helix</keyword>
<feature type="transmembrane region" description="Helical" evidence="6">
    <location>
        <begin position="294"/>
        <end position="316"/>
    </location>
</feature>
<dbReference type="Gene3D" id="1.10.3730.20">
    <property type="match status" value="1"/>
</dbReference>
<evidence type="ECO:0000256" key="6">
    <source>
        <dbReference type="SAM" id="Phobius"/>
    </source>
</evidence>
<feature type="region of interest" description="Disordered" evidence="5">
    <location>
        <begin position="80"/>
        <end position="118"/>
    </location>
</feature>
<feature type="transmembrane region" description="Helical" evidence="6">
    <location>
        <begin position="353"/>
        <end position="372"/>
    </location>
</feature>
<name>A0A1Y1Y222_9FUNG</name>
<organism evidence="7 8">
    <name type="scientific">Basidiobolus meristosporus CBS 931.73</name>
    <dbReference type="NCBI Taxonomy" id="1314790"/>
    <lineage>
        <taxon>Eukaryota</taxon>
        <taxon>Fungi</taxon>
        <taxon>Fungi incertae sedis</taxon>
        <taxon>Zoopagomycota</taxon>
        <taxon>Entomophthoromycotina</taxon>
        <taxon>Basidiobolomycetes</taxon>
        <taxon>Basidiobolales</taxon>
        <taxon>Basidiobolaceae</taxon>
        <taxon>Basidiobolus</taxon>
    </lineage>
</organism>
<dbReference type="FunCoup" id="A0A1Y1Y222">
    <property type="interactions" value="161"/>
</dbReference>
<evidence type="ECO:0000256" key="1">
    <source>
        <dbReference type="ARBA" id="ARBA00004141"/>
    </source>
</evidence>
<keyword evidence="2 6" id="KW-0812">Transmembrane</keyword>
<dbReference type="Pfam" id="PF04142">
    <property type="entry name" value="Nuc_sug_transp"/>
    <property type="match status" value="1"/>
</dbReference>
<feature type="transmembrane region" description="Helical" evidence="6">
    <location>
        <begin position="257"/>
        <end position="274"/>
    </location>
</feature>
<evidence type="ECO:0000256" key="5">
    <source>
        <dbReference type="SAM" id="MobiDB-lite"/>
    </source>
</evidence>
<dbReference type="Proteomes" id="UP000193498">
    <property type="component" value="Unassembled WGS sequence"/>
</dbReference>
<comment type="subcellular location">
    <subcellularLocation>
        <location evidence="1">Membrane</location>
        <topology evidence="1">Multi-pass membrane protein</topology>
    </subcellularLocation>
</comment>
<reference evidence="7 8" key="1">
    <citation type="submission" date="2016-07" db="EMBL/GenBank/DDBJ databases">
        <title>Pervasive Adenine N6-methylation of Active Genes in Fungi.</title>
        <authorList>
            <consortium name="DOE Joint Genome Institute"/>
            <person name="Mondo S.J."/>
            <person name="Dannebaum R.O."/>
            <person name="Kuo R.C."/>
            <person name="Labutti K."/>
            <person name="Haridas S."/>
            <person name="Kuo A."/>
            <person name="Salamov A."/>
            <person name="Ahrendt S.R."/>
            <person name="Lipzen A."/>
            <person name="Sullivan W."/>
            <person name="Andreopoulos W.B."/>
            <person name="Clum A."/>
            <person name="Lindquist E."/>
            <person name="Daum C."/>
            <person name="Ramamoorthy G.K."/>
            <person name="Gryganskyi A."/>
            <person name="Culley D."/>
            <person name="Magnuson J.K."/>
            <person name="James T.Y."/>
            <person name="O'Malley M.A."/>
            <person name="Stajich J.E."/>
            <person name="Spatafora J.W."/>
            <person name="Visel A."/>
            <person name="Grigoriev I.V."/>
        </authorList>
    </citation>
    <scope>NUCLEOTIDE SEQUENCE [LARGE SCALE GENOMIC DNA]</scope>
    <source>
        <strain evidence="7 8">CBS 931.73</strain>
    </source>
</reference>
<dbReference type="EMBL" id="MCFE01000296">
    <property type="protein sequence ID" value="ORX92028.1"/>
    <property type="molecule type" value="Genomic_DNA"/>
</dbReference>
<keyword evidence="4 6" id="KW-0472">Membrane</keyword>
<sequence length="397" mass="43982">MGYYTYFLVGGMLLTGTLNTLLNKIQDKQCVENCDDPDPSKHQLFEQPVWQTLNMFIGEASCLLAFYFIQLSNRRRNANQGYEEIPGSSTPRGQEEDVEGDDSSVVKKRLSSSQPSTEPLEGWKTLLMWLPTLCDICGTTLMNVGLIYISASIYQMLRGAVVLFAGVFSVVFLKRKLHLYQWFSLILVVLGVSIVGASSILFPDESPGAHPAVNASFVGIFMVLFAQIFTASQFVIEEKVLHGYHIVPVKAVGLEGVFGIVSLVLGVPVLYFLFGKGTKGYFDIPVGWNQIINHPPVLISGILIALSIAFFNWFGLSVTRTISATSRSTIDTCRTLFIWMASLSLGWEQFRWLQVLGFVVLIYGTFLFNGVVSPPFCKVDHSESSEQSTSSATQDEV</sequence>
<evidence type="ECO:0000256" key="3">
    <source>
        <dbReference type="ARBA" id="ARBA00022989"/>
    </source>
</evidence>
<dbReference type="InterPro" id="IPR007271">
    <property type="entry name" value="Nuc_sug_transpt"/>
</dbReference>
<proteinExistence type="predicted"/>
<feature type="transmembrane region" description="Helical" evidence="6">
    <location>
        <begin position="126"/>
        <end position="149"/>
    </location>
</feature>
<dbReference type="InterPro" id="IPR037185">
    <property type="entry name" value="EmrE-like"/>
</dbReference>
<keyword evidence="8" id="KW-1185">Reference proteome</keyword>
<dbReference type="PANTHER" id="PTHR13146:SF0">
    <property type="entry name" value="SOLUTE CARRIER FAMILY 35 MEMBER F6"/>
    <property type="match status" value="1"/>
</dbReference>
<dbReference type="PANTHER" id="PTHR13146">
    <property type="match status" value="1"/>
</dbReference>
<dbReference type="AlphaFoldDB" id="A0A1Y1Y222"/>
<feature type="transmembrane region" description="Helical" evidence="6">
    <location>
        <begin position="155"/>
        <end position="173"/>
    </location>
</feature>
<evidence type="ECO:0000256" key="2">
    <source>
        <dbReference type="ARBA" id="ARBA00022692"/>
    </source>
</evidence>
<dbReference type="STRING" id="1314790.A0A1Y1Y222"/>
<dbReference type="InterPro" id="IPR012404">
    <property type="entry name" value="UCP036436"/>
</dbReference>
<dbReference type="SUPFAM" id="SSF103481">
    <property type="entry name" value="Multidrug resistance efflux transporter EmrE"/>
    <property type="match status" value="1"/>
</dbReference>
<protein>
    <submittedName>
        <fullName evidence="7">Integral membrane protein-like protein</fullName>
    </submittedName>
</protein>
<dbReference type="PIRSF" id="PIRSF036436">
    <property type="entry name" value="UCP036436"/>
    <property type="match status" value="1"/>
</dbReference>
<evidence type="ECO:0000256" key="4">
    <source>
        <dbReference type="ARBA" id="ARBA00023136"/>
    </source>
</evidence>
<feature type="transmembrane region" description="Helical" evidence="6">
    <location>
        <begin position="180"/>
        <end position="202"/>
    </location>
</feature>
<feature type="transmembrane region" description="Helical" evidence="6">
    <location>
        <begin position="214"/>
        <end position="236"/>
    </location>
</feature>
<dbReference type="OrthoDB" id="29773at2759"/>
<accession>A0A1Y1Y222</accession>
<gene>
    <name evidence="7" type="ORF">K493DRAFT_263901</name>
</gene>